<name>A0A432WPI6_9GAMM</name>
<dbReference type="PIRSF" id="PIRSF004553">
    <property type="entry name" value="CHP00095"/>
    <property type="match status" value="1"/>
</dbReference>
<dbReference type="PROSITE" id="PS00092">
    <property type="entry name" value="N6_MTASE"/>
    <property type="match status" value="1"/>
</dbReference>
<evidence type="ECO:0000256" key="4">
    <source>
        <dbReference type="ARBA" id="ARBA00013682"/>
    </source>
</evidence>
<evidence type="ECO:0000313" key="12">
    <source>
        <dbReference type="Proteomes" id="UP000288405"/>
    </source>
</evidence>
<evidence type="ECO:0000256" key="1">
    <source>
        <dbReference type="ARBA" id="ARBA00002649"/>
    </source>
</evidence>
<keyword evidence="7 9" id="KW-0949">S-adenosyl-L-methionine</keyword>
<evidence type="ECO:0000256" key="5">
    <source>
        <dbReference type="ARBA" id="ARBA00022603"/>
    </source>
</evidence>
<dbReference type="CDD" id="cd02440">
    <property type="entry name" value="AdoMet_MTases"/>
    <property type="match status" value="1"/>
</dbReference>
<dbReference type="PANTHER" id="PTHR43542">
    <property type="entry name" value="METHYLTRANSFERASE"/>
    <property type="match status" value="1"/>
</dbReference>
<dbReference type="NCBIfam" id="TIGR00095">
    <property type="entry name" value="16S rRNA (guanine(966)-N(2))-methyltransferase RsmD"/>
    <property type="match status" value="1"/>
</dbReference>
<comment type="caution">
    <text evidence="11">The sequence shown here is derived from an EMBL/GenBank/DDBJ whole genome shotgun (WGS) entry which is preliminary data.</text>
</comment>
<dbReference type="AlphaFoldDB" id="A0A432WPI6"/>
<comment type="similarity">
    <text evidence="2 9">Belongs to the methyltransferase superfamily. RsmD family.</text>
</comment>
<dbReference type="Gene3D" id="3.40.50.150">
    <property type="entry name" value="Vaccinia Virus protein VP39"/>
    <property type="match status" value="1"/>
</dbReference>
<dbReference type="OrthoDB" id="9803017at2"/>
<dbReference type="SUPFAM" id="SSF53335">
    <property type="entry name" value="S-adenosyl-L-methionine-dependent methyltransferases"/>
    <property type="match status" value="1"/>
</dbReference>
<evidence type="ECO:0000313" key="11">
    <source>
        <dbReference type="EMBL" id="RUO35685.1"/>
    </source>
</evidence>
<gene>
    <name evidence="11" type="primary">rsmD</name>
    <name evidence="11" type="ORF">CWE11_02695</name>
</gene>
<accession>A0A432WPI6</accession>
<dbReference type="RefSeq" id="WP_126776064.1">
    <property type="nucleotide sequence ID" value="NZ_PIPM01000002.1"/>
</dbReference>
<comment type="function">
    <text evidence="1 9">Specifically methylates the guanine in position 966 of 16S rRNA in the assembled 30S particle.</text>
</comment>
<dbReference type="InterPro" id="IPR002052">
    <property type="entry name" value="DNA_methylase_N6_adenine_CS"/>
</dbReference>
<proteinExistence type="inferred from homology"/>
<evidence type="ECO:0000256" key="6">
    <source>
        <dbReference type="ARBA" id="ARBA00022679"/>
    </source>
</evidence>
<evidence type="ECO:0000256" key="3">
    <source>
        <dbReference type="ARBA" id="ARBA00012141"/>
    </source>
</evidence>
<dbReference type="InterPro" id="IPR029063">
    <property type="entry name" value="SAM-dependent_MTases_sf"/>
</dbReference>
<dbReference type="Pfam" id="PF03602">
    <property type="entry name" value="Cons_hypoth95"/>
    <property type="match status" value="1"/>
</dbReference>
<dbReference type="PANTHER" id="PTHR43542:SF1">
    <property type="entry name" value="METHYLTRANSFERASE"/>
    <property type="match status" value="1"/>
</dbReference>
<keyword evidence="12" id="KW-1185">Reference proteome</keyword>
<evidence type="ECO:0000256" key="7">
    <source>
        <dbReference type="ARBA" id="ARBA00022691"/>
    </source>
</evidence>
<dbReference type="EC" id="2.1.1.171" evidence="3 9"/>
<keyword evidence="9" id="KW-0698">rRNA processing</keyword>
<dbReference type="InterPro" id="IPR004398">
    <property type="entry name" value="RNA_MeTrfase_RsmD"/>
</dbReference>
<feature type="compositionally biased region" description="Basic residues" evidence="10">
    <location>
        <begin position="1"/>
        <end position="10"/>
    </location>
</feature>
<protein>
    <recommendedName>
        <fullName evidence="4 9">Ribosomal RNA small subunit methyltransferase D</fullName>
        <ecNumber evidence="3 9">2.1.1.171</ecNumber>
    </recommendedName>
</protein>
<organism evidence="11 12">
    <name type="scientific">Aliidiomarina sanyensis</name>
    <dbReference type="NCBI Taxonomy" id="1249555"/>
    <lineage>
        <taxon>Bacteria</taxon>
        <taxon>Pseudomonadati</taxon>
        <taxon>Pseudomonadota</taxon>
        <taxon>Gammaproteobacteria</taxon>
        <taxon>Alteromonadales</taxon>
        <taxon>Idiomarinaceae</taxon>
        <taxon>Aliidiomarina</taxon>
    </lineage>
</organism>
<keyword evidence="5 9" id="KW-0489">Methyltransferase</keyword>
<evidence type="ECO:0000256" key="2">
    <source>
        <dbReference type="ARBA" id="ARBA00005269"/>
    </source>
</evidence>
<comment type="catalytic activity">
    <reaction evidence="8 9">
        <text>guanosine(966) in 16S rRNA + S-adenosyl-L-methionine = N(2)-methylguanosine(966) in 16S rRNA + S-adenosyl-L-homocysteine + H(+)</text>
        <dbReference type="Rhea" id="RHEA:23548"/>
        <dbReference type="Rhea" id="RHEA-COMP:10211"/>
        <dbReference type="Rhea" id="RHEA-COMP:10212"/>
        <dbReference type="ChEBI" id="CHEBI:15378"/>
        <dbReference type="ChEBI" id="CHEBI:57856"/>
        <dbReference type="ChEBI" id="CHEBI:59789"/>
        <dbReference type="ChEBI" id="CHEBI:74269"/>
        <dbReference type="ChEBI" id="CHEBI:74481"/>
        <dbReference type="EC" id="2.1.1.171"/>
    </reaction>
</comment>
<keyword evidence="6 9" id="KW-0808">Transferase</keyword>
<reference evidence="11 12" key="1">
    <citation type="journal article" date="2011" name="Front. Microbiol.">
        <title>Genomic signatures of strain selection and enhancement in Bacillus atrophaeus var. globigii, a historical biowarfare simulant.</title>
        <authorList>
            <person name="Gibbons H.S."/>
            <person name="Broomall S.M."/>
            <person name="McNew L.A."/>
            <person name="Daligault H."/>
            <person name="Chapman C."/>
            <person name="Bruce D."/>
            <person name="Karavis M."/>
            <person name="Krepps M."/>
            <person name="McGregor P.A."/>
            <person name="Hong C."/>
            <person name="Park K.H."/>
            <person name="Akmal A."/>
            <person name="Feldman A."/>
            <person name="Lin J.S."/>
            <person name="Chang W.E."/>
            <person name="Higgs B.W."/>
            <person name="Demirev P."/>
            <person name="Lindquist J."/>
            <person name="Liem A."/>
            <person name="Fochler E."/>
            <person name="Read T.D."/>
            <person name="Tapia R."/>
            <person name="Johnson S."/>
            <person name="Bishop-Lilly K.A."/>
            <person name="Detter C."/>
            <person name="Han C."/>
            <person name="Sozhamannan S."/>
            <person name="Rosenzweig C.N."/>
            <person name="Skowronski E.W."/>
        </authorList>
    </citation>
    <scope>NUCLEOTIDE SEQUENCE [LARGE SCALE GENOMIC DNA]</scope>
    <source>
        <strain evidence="11 12">GYP-17</strain>
    </source>
</reference>
<sequence>MRPTGKRSSHKSTQSTRGSQASATKPARGAGHIRIIGGRWRGRKLPVPDLPGLRPTTDRVKETVFNWLQFEVHDKRVLDAFAGTGSLGFEALSRGARSVTFVEKARSAAAQLTANVHTLNAQANTHVCHQDALEYLAHTSETFDLVLLDPPFEHGFLSTAIEHLKLRNLVVPDGWIYLESESSLTVVAPENWRLHREKKMGQVICRLYQVMH</sequence>
<dbReference type="GO" id="GO:0003676">
    <property type="term" value="F:nucleic acid binding"/>
    <property type="evidence" value="ECO:0007669"/>
    <property type="project" value="InterPro"/>
</dbReference>
<dbReference type="GO" id="GO:0052913">
    <property type="term" value="F:16S rRNA (guanine(966)-N(2))-methyltransferase activity"/>
    <property type="evidence" value="ECO:0007669"/>
    <property type="project" value="UniProtKB-EC"/>
</dbReference>
<dbReference type="Proteomes" id="UP000288405">
    <property type="component" value="Unassembled WGS sequence"/>
</dbReference>
<evidence type="ECO:0000256" key="10">
    <source>
        <dbReference type="SAM" id="MobiDB-lite"/>
    </source>
</evidence>
<dbReference type="EMBL" id="PIPM01000002">
    <property type="protein sequence ID" value="RUO35685.1"/>
    <property type="molecule type" value="Genomic_DNA"/>
</dbReference>
<evidence type="ECO:0000256" key="9">
    <source>
        <dbReference type="PIRNR" id="PIRNR004553"/>
    </source>
</evidence>
<feature type="compositionally biased region" description="Polar residues" evidence="10">
    <location>
        <begin position="11"/>
        <end position="23"/>
    </location>
</feature>
<feature type="region of interest" description="Disordered" evidence="10">
    <location>
        <begin position="1"/>
        <end position="32"/>
    </location>
</feature>
<evidence type="ECO:0000256" key="8">
    <source>
        <dbReference type="ARBA" id="ARBA00048326"/>
    </source>
</evidence>